<dbReference type="InterPro" id="IPR039653">
    <property type="entry name" value="Prenyltransferase"/>
</dbReference>
<comment type="function">
    <text evidence="11">Catalyzes the prenylation of para-hydroxybenzoate (PHB) with an all-trans polyprenyl group. Mediates the second step in the final reaction sequence of ubiquinone-8 (UQ-8) biosynthesis, which is the condensation of the polyisoprenoid side chain with PHB, generating the first membrane-bound Q intermediate 3-octaprenyl-4-hydroxybenzoate.</text>
</comment>
<dbReference type="GO" id="GO:0008412">
    <property type="term" value="F:4-hydroxybenzoate polyprenyltransferase activity"/>
    <property type="evidence" value="ECO:0007669"/>
    <property type="project" value="UniProtKB-EC"/>
</dbReference>
<feature type="transmembrane region" description="Helical" evidence="11">
    <location>
        <begin position="214"/>
        <end position="234"/>
    </location>
</feature>
<organism evidence="13 14">
    <name type="scientific">Pseudaeromonas sharmana</name>
    <dbReference type="NCBI Taxonomy" id="328412"/>
    <lineage>
        <taxon>Bacteria</taxon>
        <taxon>Pseudomonadati</taxon>
        <taxon>Pseudomonadota</taxon>
        <taxon>Gammaproteobacteria</taxon>
        <taxon>Aeromonadales</taxon>
        <taxon>Aeromonadaceae</taxon>
        <taxon>Pseudaeromonas</taxon>
    </lineage>
</organism>
<keyword evidence="4 11" id="KW-1003">Cell membrane</keyword>
<keyword evidence="6 11" id="KW-0808">Transferase</keyword>
<dbReference type="CDD" id="cd13959">
    <property type="entry name" value="PT_UbiA_COQ2"/>
    <property type="match status" value="1"/>
</dbReference>
<dbReference type="Pfam" id="PF01040">
    <property type="entry name" value="UbiA"/>
    <property type="match status" value="1"/>
</dbReference>
<dbReference type="InterPro" id="IPR006370">
    <property type="entry name" value="HB_polyprenyltransferase-like"/>
</dbReference>
<feature type="transmembrane region" description="Helical" evidence="11">
    <location>
        <begin position="91"/>
        <end position="111"/>
    </location>
</feature>
<proteinExistence type="inferred from homology"/>
<comment type="catalytic activity">
    <reaction evidence="11">
        <text>all-trans-octaprenyl diphosphate + 4-hydroxybenzoate = 4-hydroxy-3-(all-trans-octaprenyl)benzoate + diphosphate</text>
        <dbReference type="Rhea" id="RHEA:27782"/>
        <dbReference type="ChEBI" id="CHEBI:1617"/>
        <dbReference type="ChEBI" id="CHEBI:17879"/>
        <dbReference type="ChEBI" id="CHEBI:33019"/>
        <dbReference type="ChEBI" id="CHEBI:57711"/>
        <dbReference type="EC" id="2.5.1.39"/>
    </reaction>
</comment>
<gene>
    <name evidence="11 13" type="primary">ubiA</name>
    <name evidence="13" type="ORF">ACFOSS_05755</name>
</gene>
<evidence type="ECO:0000256" key="6">
    <source>
        <dbReference type="ARBA" id="ARBA00022679"/>
    </source>
</evidence>
<keyword evidence="11" id="KW-0460">Magnesium</keyword>
<evidence type="ECO:0000313" key="14">
    <source>
        <dbReference type="Proteomes" id="UP001595692"/>
    </source>
</evidence>
<sequence>MSRSEVAPQWQAYWQLARLDKPIGSLLLLWPTLWSLWLAAGGWPGWQLLAVFIAGVWLMRSAGCVINDYADRHLDGHVKRTAARPLPAGRLGSRQALVFFAVLVLASFVLVLTLNRYTIALSLVGLLLAVVYPFMKRVTNLPQLVLGLAFSWAIPMAWAAVRGELVLTTWLLFLANALWTVAYDTYYAMVDRDDDLRIGVKSTAILFGRHDRTIILLLQAGMLVCLAVVAVISALGWPFMLAWCVAGGLFAEQYWSTRLRERERCFQAFLGNNRVGAVLFAGIVLSLL</sequence>
<evidence type="ECO:0000256" key="3">
    <source>
        <dbReference type="ARBA" id="ARBA00005985"/>
    </source>
</evidence>
<feature type="transmembrane region" description="Helical" evidence="11">
    <location>
        <begin position="117"/>
        <end position="135"/>
    </location>
</feature>
<dbReference type="Gene3D" id="1.20.120.1780">
    <property type="entry name" value="UbiA prenyltransferase"/>
    <property type="match status" value="1"/>
</dbReference>
<keyword evidence="8 11" id="KW-0812">Transmembrane</keyword>
<dbReference type="NCBIfam" id="TIGR01474">
    <property type="entry name" value="ubiA_proteo"/>
    <property type="match status" value="1"/>
</dbReference>
<keyword evidence="5 11" id="KW-0997">Cell inner membrane</keyword>
<comment type="caution">
    <text evidence="13">The sequence shown here is derived from an EMBL/GenBank/DDBJ whole genome shotgun (WGS) entry which is preliminary data.</text>
</comment>
<feature type="transmembrane region" description="Helical" evidence="11">
    <location>
        <begin position="167"/>
        <end position="187"/>
    </location>
</feature>
<dbReference type="EC" id="2.5.1.39" evidence="11 12"/>
<comment type="subcellular location">
    <subcellularLocation>
        <location evidence="11">Cell inner membrane</location>
        <topology evidence="11">Multi-pass membrane protein</topology>
    </subcellularLocation>
    <subcellularLocation>
        <location evidence="2">Membrane</location>
        <topology evidence="2">Multi-pass membrane protein</topology>
    </subcellularLocation>
</comment>
<dbReference type="Gene3D" id="1.10.357.140">
    <property type="entry name" value="UbiA prenyltransferase"/>
    <property type="match status" value="1"/>
</dbReference>
<evidence type="ECO:0000256" key="4">
    <source>
        <dbReference type="ARBA" id="ARBA00022475"/>
    </source>
</evidence>
<dbReference type="RefSeq" id="WP_377151187.1">
    <property type="nucleotide sequence ID" value="NZ_JBHSAF010000003.1"/>
</dbReference>
<evidence type="ECO:0000256" key="2">
    <source>
        <dbReference type="ARBA" id="ARBA00004141"/>
    </source>
</evidence>
<evidence type="ECO:0000256" key="11">
    <source>
        <dbReference type="HAMAP-Rule" id="MF_01635"/>
    </source>
</evidence>
<evidence type="ECO:0000313" key="13">
    <source>
        <dbReference type="EMBL" id="MFC3912969.1"/>
    </source>
</evidence>
<protein>
    <recommendedName>
        <fullName evidence="11 12">4-hydroxybenzoate octaprenyltransferase</fullName>
        <ecNumber evidence="11 12">2.5.1.39</ecNumber>
    </recommendedName>
    <alternativeName>
        <fullName evidence="11">4-HB polyprenyltransferase</fullName>
    </alternativeName>
</protein>
<dbReference type="InterPro" id="IPR030470">
    <property type="entry name" value="UbiA_prenylTrfase_CS"/>
</dbReference>
<comment type="similarity">
    <text evidence="3 11">Belongs to the UbiA prenyltransferase family.</text>
</comment>
<comment type="cofactor">
    <cofactor evidence="1 11">
        <name>Mg(2+)</name>
        <dbReference type="ChEBI" id="CHEBI:18420"/>
    </cofactor>
</comment>
<dbReference type="PANTHER" id="PTHR11048">
    <property type="entry name" value="PRENYLTRANSFERASES"/>
    <property type="match status" value="1"/>
</dbReference>
<accession>A0ABV8CLR6</accession>
<dbReference type="InterPro" id="IPR044878">
    <property type="entry name" value="UbiA_sf"/>
</dbReference>
<dbReference type="PROSITE" id="PS00943">
    <property type="entry name" value="UBIA"/>
    <property type="match status" value="1"/>
</dbReference>
<evidence type="ECO:0000256" key="1">
    <source>
        <dbReference type="ARBA" id="ARBA00001946"/>
    </source>
</evidence>
<evidence type="ECO:0000256" key="5">
    <source>
        <dbReference type="ARBA" id="ARBA00022519"/>
    </source>
</evidence>
<evidence type="ECO:0000256" key="8">
    <source>
        <dbReference type="ARBA" id="ARBA00022692"/>
    </source>
</evidence>
<evidence type="ECO:0000256" key="9">
    <source>
        <dbReference type="ARBA" id="ARBA00022989"/>
    </source>
</evidence>
<dbReference type="InterPro" id="IPR000537">
    <property type="entry name" value="UbiA_prenyltransferase"/>
</dbReference>
<evidence type="ECO:0000256" key="7">
    <source>
        <dbReference type="ARBA" id="ARBA00022688"/>
    </source>
</evidence>
<reference evidence="14" key="1">
    <citation type="journal article" date="2019" name="Int. J. Syst. Evol. Microbiol.">
        <title>The Global Catalogue of Microorganisms (GCM) 10K type strain sequencing project: providing services to taxonomists for standard genome sequencing and annotation.</title>
        <authorList>
            <consortium name="The Broad Institute Genomics Platform"/>
            <consortium name="The Broad Institute Genome Sequencing Center for Infectious Disease"/>
            <person name="Wu L."/>
            <person name="Ma J."/>
        </authorList>
    </citation>
    <scope>NUCLEOTIDE SEQUENCE [LARGE SCALE GENOMIC DNA]</scope>
    <source>
        <strain evidence="14">CCUG 54939</strain>
    </source>
</reference>
<feature type="transmembrane region" description="Helical" evidence="11">
    <location>
        <begin position="144"/>
        <end position="161"/>
    </location>
</feature>
<keyword evidence="9 11" id="KW-1133">Transmembrane helix</keyword>
<keyword evidence="10 11" id="KW-0472">Membrane</keyword>
<dbReference type="HAMAP" id="MF_01635">
    <property type="entry name" value="UbiA"/>
    <property type="match status" value="1"/>
</dbReference>
<dbReference type="PANTHER" id="PTHR11048:SF28">
    <property type="entry name" value="4-HYDROXYBENZOATE POLYPRENYLTRANSFERASE, MITOCHONDRIAL"/>
    <property type="match status" value="1"/>
</dbReference>
<comment type="pathway">
    <text evidence="11">Cofactor biosynthesis; ubiquinone biosynthesis.</text>
</comment>
<feature type="transmembrane region" description="Helical" evidence="11">
    <location>
        <begin position="46"/>
        <end position="70"/>
    </location>
</feature>
<dbReference type="Proteomes" id="UP001595692">
    <property type="component" value="Unassembled WGS sequence"/>
</dbReference>
<keyword evidence="14" id="KW-1185">Reference proteome</keyword>
<evidence type="ECO:0000256" key="12">
    <source>
        <dbReference type="NCBIfam" id="TIGR01474"/>
    </source>
</evidence>
<name>A0ABV8CLR6_9GAMM</name>
<keyword evidence="7 11" id="KW-0831">Ubiquinone biosynthesis</keyword>
<dbReference type="EMBL" id="JBHSAF010000003">
    <property type="protein sequence ID" value="MFC3912969.1"/>
    <property type="molecule type" value="Genomic_DNA"/>
</dbReference>
<evidence type="ECO:0000256" key="10">
    <source>
        <dbReference type="ARBA" id="ARBA00023136"/>
    </source>
</evidence>